<keyword evidence="3" id="KW-0732">Signal</keyword>
<dbReference type="EMBL" id="AP017369">
    <property type="protein sequence ID" value="BAU95664.1"/>
    <property type="molecule type" value="Genomic_DNA"/>
</dbReference>
<dbReference type="KEGG" id="csur:N24_1402"/>
<dbReference type="PANTHER" id="PTHR30024">
    <property type="entry name" value="ALIPHATIC SULFONATES-BINDING PROTEIN-RELATED"/>
    <property type="match status" value="1"/>
</dbReference>
<sequence length="338" mass="36765">MEPRLCHSTFVRIVSALLGVVLLTSCVPSPPKSFTHSTAVLRYRTSDINLSVVELAAALGYLENIELQVVGTVQGGTEAIQSLKSDEIDFSTIAFNGLIMAQVATGTPIKAIAACSGMSKDATSALLVQNGSEIAEIADLVGKTIGMNIIGSLGSAMMALHFQQSGLTPSEISSITLQPIAEEVMVDRLLQGQVDAIWVSDNTKERALATGNFAVLTEDVNLLGSRNTDSLVVSHDLIEKDPETISHLVDGVSRAIEFEQTHTSEEVRAVYFDYLERTNQDSRISAFQHWRSLGVSTRGGLINDRDFSIWSDWVESQIGPIDINLDNFYTNEFNPYHS</sequence>
<dbReference type="InterPro" id="IPR015168">
    <property type="entry name" value="SsuA/THI5"/>
</dbReference>
<proteinExistence type="inferred from homology"/>
<dbReference type="Gene3D" id="3.40.190.10">
    <property type="entry name" value="Periplasmic binding protein-like II"/>
    <property type="match status" value="2"/>
</dbReference>
<dbReference type="GO" id="GO:0042597">
    <property type="term" value="C:periplasmic space"/>
    <property type="evidence" value="ECO:0007669"/>
    <property type="project" value="UniProtKB-SubCell"/>
</dbReference>
<keyword evidence="6" id="KW-1185">Reference proteome</keyword>
<organism evidence="5 6">
    <name type="scientific">Corynebacterium suranareeae</name>
    <dbReference type="NCBI Taxonomy" id="2506452"/>
    <lineage>
        <taxon>Bacteria</taxon>
        <taxon>Bacillati</taxon>
        <taxon>Actinomycetota</taxon>
        <taxon>Actinomycetes</taxon>
        <taxon>Mycobacteriales</taxon>
        <taxon>Corynebacteriaceae</taxon>
        <taxon>Corynebacterium</taxon>
    </lineage>
</organism>
<evidence type="ECO:0000259" key="4">
    <source>
        <dbReference type="Pfam" id="PF09084"/>
    </source>
</evidence>
<dbReference type="AlphaFoldDB" id="A0A160PQ62"/>
<protein>
    <submittedName>
        <fullName evidence="5">ABC-type transport system periplasmic component</fullName>
    </submittedName>
</protein>
<dbReference type="RefSeq" id="WP_096455595.1">
    <property type="nucleotide sequence ID" value="NZ_AP017369.1"/>
</dbReference>
<evidence type="ECO:0000256" key="2">
    <source>
        <dbReference type="ARBA" id="ARBA00010742"/>
    </source>
</evidence>
<dbReference type="Pfam" id="PF09084">
    <property type="entry name" value="NMT1"/>
    <property type="match status" value="1"/>
</dbReference>
<dbReference type="PANTHER" id="PTHR30024:SF47">
    <property type="entry name" value="TAURINE-BINDING PERIPLASMIC PROTEIN"/>
    <property type="match status" value="1"/>
</dbReference>
<reference evidence="5 6" key="1">
    <citation type="submission" date="2016-02" db="EMBL/GenBank/DDBJ databases">
        <title>Corynebacterium glutamicum N24 whole genome sequencing project.</title>
        <authorList>
            <person name="Matsutani M."/>
            <person name="Nangtapong N."/>
            <person name="Yakushi T."/>
            <person name="Matsushita K."/>
        </authorList>
    </citation>
    <scope>NUCLEOTIDE SEQUENCE [LARGE SCALE GENOMIC DNA]</scope>
    <source>
        <strain evidence="5 6">N24</strain>
    </source>
</reference>
<comment type="similarity">
    <text evidence="2">Belongs to the bacterial solute-binding protein SsuA/TauA family.</text>
</comment>
<dbReference type="PROSITE" id="PS51257">
    <property type="entry name" value="PROKAR_LIPOPROTEIN"/>
    <property type="match status" value="1"/>
</dbReference>
<gene>
    <name evidence="5" type="ORF">N24_1402</name>
</gene>
<feature type="domain" description="SsuA/THI5-like" evidence="4">
    <location>
        <begin position="55"/>
        <end position="260"/>
    </location>
</feature>
<name>A0A160PQ62_9CORY</name>
<evidence type="ECO:0000256" key="3">
    <source>
        <dbReference type="ARBA" id="ARBA00022729"/>
    </source>
</evidence>
<accession>A0A160PQ62</accession>
<dbReference type="SUPFAM" id="SSF53850">
    <property type="entry name" value="Periplasmic binding protein-like II"/>
    <property type="match status" value="1"/>
</dbReference>
<evidence type="ECO:0000313" key="6">
    <source>
        <dbReference type="Proteomes" id="UP000218244"/>
    </source>
</evidence>
<comment type="subcellular location">
    <subcellularLocation>
        <location evidence="1">Periplasm</location>
    </subcellularLocation>
</comment>
<evidence type="ECO:0000256" key="1">
    <source>
        <dbReference type="ARBA" id="ARBA00004418"/>
    </source>
</evidence>
<dbReference type="Proteomes" id="UP000218244">
    <property type="component" value="Chromosome"/>
</dbReference>
<evidence type="ECO:0000313" key="5">
    <source>
        <dbReference type="EMBL" id="BAU95664.1"/>
    </source>
</evidence>